<dbReference type="PANTHER" id="PTHR13071:SF4">
    <property type="entry name" value="SMALL RIBOSOMAL SUBUNIT PROTEIN MS22"/>
    <property type="match status" value="1"/>
</dbReference>
<dbReference type="Proteomes" id="UP000694867">
    <property type="component" value="Unplaced"/>
</dbReference>
<dbReference type="PANTHER" id="PTHR13071">
    <property type="entry name" value="MITOCHONDRIAL 28S RIBOSOMAL PROTEIN S22"/>
    <property type="match status" value="1"/>
</dbReference>
<dbReference type="AlphaFoldDB" id="A0AAJ6VW85"/>
<evidence type="ECO:0000313" key="1">
    <source>
        <dbReference type="Proteomes" id="UP000694867"/>
    </source>
</evidence>
<keyword evidence="1" id="KW-1185">Reference proteome</keyword>
<keyword evidence="2" id="KW-0689">Ribosomal protein</keyword>
<name>A0AAJ6VW85_9ACAR</name>
<proteinExistence type="predicted"/>
<dbReference type="CTD" id="56945"/>
<accession>A0AAJ6VW85</accession>
<organism evidence="1 2">
    <name type="scientific">Galendromus occidentalis</name>
    <name type="common">western predatory mite</name>
    <dbReference type="NCBI Taxonomy" id="34638"/>
    <lineage>
        <taxon>Eukaryota</taxon>
        <taxon>Metazoa</taxon>
        <taxon>Ecdysozoa</taxon>
        <taxon>Arthropoda</taxon>
        <taxon>Chelicerata</taxon>
        <taxon>Arachnida</taxon>
        <taxon>Acari</taxon>
        <taxon>Parasitiformes</taxon>
        <taxon>Mesostigmata</taxon>
        <taxon>Gamasina</taxon>
        <taxon>Phytoseioidea</taxon>
        <taxon>Phytoseiidae</taxon>
        <taxon>Typhlodrominae</taxon>
        <taxon>Galendromus</taxon>
    </lineage>
</organism>
<dbReference type="RefSeq" id="XP_003740292.1">
    <property type="nucleotide sequence ID" value="XM_003740244.1"/>
</dbReference>
<sequence length="335" mass="38475">MAGRACARGLFGLRPLHNASRNMSTLSPPKKLDPNYVSTESMDVERLFLHADVRKILKKLTGMDLNRIFALRKQENSVPSYKLMTDEELKQAYAKALKRAEFTLRMPPVMRKRVPCEAIIRKDPGMQGAEKHKFVFTDISYGIPDRSRPIVVREPNGVLRNASWEERDQMLQTYLTRPERESRTPPMFTEPHLTRILDKGWYIFVLDRACAQFEPDDEWFIAVTHRTYDHISEKSAFDVVRSTRHFGPMCLYLAVVKNGDKLMLELLTTNRLEDAAAFVRLLHLVHPESRSAGEVDEKSSAMDFVEAYIKLEAQMKAKLDLALQSYNDQVQAATA</sequence>
<reference evidence="2" key="1">
    <citation type="submission" date="2025-08" db="UniProtKB">
        <authorList>
            <consortium name="RefSeq"/>
        </authorList>
    </citation>
    <scope>IDENTIFICATION</scope>
</reference>
<evidence type="ECO:0000313" key="2">
    <source>
        <dbReference type="RefSeq" id="XP_003740292.1"/>
    </source>
</evidence>
<dbReference type="GO" id="GO:0005763">
    <property type="term" value="C:mitochondrial small ribosomal subunit"/>
    <property type="evidence" value="ECO:0007669"/>
    <property type="project" value="TreeGrafter"/>
</dbReference>
<keyword evidence="2" id="KW-0687">Ribonucleoprotein</keyword>
<gene>
    <name evidence="2" type="primary">LOC100898735</name>
</gene>
<dbReference type="GeneID" id="100898735"/>
<protein>
    <submittedName>
        <fullName evidence="2">28S ribosomal protein S22, mitochondrial</fullName>
    </submittedName>
</protein>
<dbReference type="KEGG" id="goe:100898735"/>
<dbReference type="GO" id="GO:0003735">
    <property type="term" value="F:structural constituent of ribosome"/>
    <property type="evidence" value="ECO:0007669"/>
    <property type="project" value="TreeGrafter"/>
</dbReference>
<dbReference type="InterPro" id="IPR019374">
    <property type="entry name" value="Ribosomal_mS22"/>
</dbReference>
<dbReference type="Pfam" id="PF10245">
    <property type="entry name" value="MRP-S22"/>
    <property type="match status" value="1"/>
</dbReference>